<dbReference type="AlphaFoldDB" id="A0A502HBF8"/>
<evidence type="ECO:0000313" key="1">
    <source>
        <dbReference type="EMBL" id="TPG71977.1"/>
    </source>
</evidence>
<sequence length="273" mass="30529">METLQIGTITKQVPSSWNELKRRQLLAVVAELYAPARPGRPLRLLSVVTGFPLPLLGTQPVVVLAQLLPLAHFLEAEDQLLTEQLLPTLQLPGRHVTERAVTWHGPRGHLRNVLFGEFIFADTFFVLYALHGKAEHLDKFLAVLYRPRRVGASPASADWTGDVRLPFNEHQLENRTPRVGPLGILERQAVLTWYRGCRAQLAQEFPDVFVAADEDAKKRATKAPDWARVLRKLAGGAFGAVDQTAGQPLRLVLAEMQDLAADYHRLKNQKATH</sequence>
<name>A0A502HBF8_9BACT</name>
<proteinExistence type="predicted"/>
<reference evidence="1 2" key="1">
    <citation type="journal article" date="2019" name="Environ. Microbiol.">
        <title>Species interactions and distinct microbial communities in high Arctic permafrost affected cryosols are associated with the CH4 and CO2 gas fluxes.</title>
        <authorList>
            <person name="Altshuler I."/>
            <person name="Hamel J."/>
            <person name="Turney S."/>
            <person name="Magnuson E."/>
            <person name="Levesque R."/>
            <person name="Greer C."/>
            <person name="Whyte L.G."/>
        </authorList>
    </citation>
    <scope>NUCLEOTIDE SEQUENCE [LARGE SCALE GENOMIC DNA]</scope>
    <source>
        <strain evidence="1 2">S9.2P</strain>
    </source>
</reference>
<gene>
    <name evidence="1" type="ORF">EAH73_01660</name>
</gene>
<accession>A0A502HBF8</accession>
<organism evidence="1 2">
    <name type="scientific">Hymenobacter nivis</name>
    <dbReference type="NCBI Taxonomy" id="1850093"/>
    <lineage>
        <taxon>Bacteria</taxon>
        <taxon>Pseudomonadati</taxon>
        <taxon>Bacteroidota</taxon>
        <taxon>Cytophagia</taxon>
        <taxon>Cytophagales</taxon>
        <taxon>Hymenobacteraceae</taxon>
        <taxon>Hymenobacter</taxon>
    </lineage>
</organism>
<evidence type="ECO:0000313" key="2">
    <source>
        <dbReference type="Proteomes" id="UP000317646"/>
    </source>
</evidence>
<dbReference type="EMBL" id="RCYZ01000001">
    <property type="protein sequence ID" value="TPG71977.1"/>
    <property type="molecule type" value="Genomic_DNA"/>
</dbReference>
<dbReference type="Proteomes" id="UP000317646">
    <property type="component" value="Unassembled WGS sequence"/>
</dbReference>
<dbReference type="OrthoDB" id="879730at2"/>
<protein>
    <submittedName>
        <fullName evidence="1">Uncharacterized protein</fullName>
    </submittedName>
</protein>
<keyword evidence="2" id="KW-1185">Reference proteome</keyword>
<comment type="caution">
    <text evidence="1">The sequence shown here is derived from an EMBL/GenBank/DDBJ whole genome shotgun (WGS) entry which is preliminary data.</text>
</comment>
<dbReference type="RefSeq" id="WP_140464570.1">
    <property type="nucleotide sequence ID" value="NZ_RCYZ01000001.1"/>
</dbReference>